<feature type="domain" description="Thioredoxin" evidence="1">
    <location>
        <begin position="18"/>
        <end position="73"/>
    </location>
</feature>
<organism evidence="2 3">
    <name type="scientific">Ramlibacter cellulosilyticus</name>
    <dbReference type="NCBI Taxonomy" id="2764187"/>
    <lineage>
        <taxon>Bacteria</taxon>
        <taxon>Pseudomonadati</taxon>
        <taxon>Pseudomonadota</taxon>
        <taxon>Betaproteobacteria</taxon>
        <taxon>Burkholderiales</taxon>
        <taxon>Comamonadaceae</taxon>
        <taxon>Ramlibacter</taxon>
    </lineage>
</organism>
<dbReference type="EMBL" id="JACORT010000005">
    <property type="protein sequence ID" value="MBC5783981.1"/>
    <property type="molecule type" value="Genomic_DNA"/>
</dbReference>
<dbReference type="Gene3D" id="3.40.30.10">
    <property type="entry name" value="Glutaredoxin"/>
    <property type="match status" value="1"/>
</dbReference>
<dbReference type="AlphaFoldDB" id="A0A923MS61"/>
<dbReference type="Proteomes" id="UP000608513">
    <property type="component" value="Unassembled WGS sequence"/>
</dbReference>
<dbReference type="RefSeq" id="WP_187076726.1">
    <property type="nucleotide sequence ID" value="NZ_JACORT010000005.1"/>
</dbReference>
<sequence length="127" mass="14113">MENPPGDAEQPTWWVACLCAAWCGVCREWLPQFTTQARAHPTMRFAWVDVEDEDETMGDVDIETFPTLLVARGAEVMYLAPIPPLGTQFTRLLARLQAQPAPDPGVPAEANALLARLRTEVLPRTLL</sequence>
<proteinExistence type="predicted"/>
<dbReference type="CDD" id="cd02947">
    <property type="entry name" value="TRX_family"/>
    <property type="match status" value="1"/>
</dbReference>
<gene>
    <name evidence="2" type="ORF">H8N03_13605</name>
</gene>
<accession>A0A923MS61</accession>
<dbReference type="InterPro" id="IPR013766">
    <property type="entry name" value="Thioredoxin_domain"/>
</dbReference>
<evidence type="ECO:0000313" key="3">
    <source>
        <dbReference type="Proteomes" id="UP000608513"/>
    </source>
</evidence>
<name>A0A923MS61_9BURK</name>
<dbReference type="SUPFAM" id="SSF52833">
    <property type="entry name" value="Thioredoxin-like"/>
    <property type="match status" value="1"/>
</dbReference>
<evidence type="ECO:0000313" key="2">
    <source>
        <dbReference type="EMBL" id="MBC5783981.1"/>
    </source>
</evidence>
<keyword evidence="3" id="KW-1185">Reference proteome</keyword>
<dbReference type="InterPro" id="IPR036249">
    <property type="entry name" value="Thioredoxin-like_sf"/>
</dbReference>
<dbReference type="Pfam" id="PF00085">
    <property type="entry name" value="Thioredoxin"/>
    <property type="match status" value="1"/>
</dbReference>
<reference evidence="2" key="1">
    <citation type="submission" date="2020-08" db="EMBL/GenBank/DDBJ databases">
        <title>Ramlibacter sp. USB13 16S ribosomal RNA gene genome sequencing and assembly.</title>
        <authorList>
            <person name="Kang M."/>
        </authorList>
    </citation>
    <scope>NUCLEOTIDE SEQUENCE</scope>
    <source>
        <strain evidence="2">USB13</strain>
    </source>
</reference>
<evidence type="ECO:0000259" key="1">
    <source>
        <dbReference type="Pfam" id="PF00085"/>
    </source>
</evidence>
<comment type="caution">
    <text evidence="2">The sequence shown here is derived from an EMBL/GenBank/DDBJ whole genome shotgun (WGS) entry which is preliminary data.</text>
</comment>
<protein>
    <submittedName>
        <fullName evidence="2">Thioredoxin family protein</fullName>
    </submittedName>
</protein>